<evidence type="ECO:0000256" key="1">
    <source>
        <dbReference type="ARBA" id="ARBA00022519"/>
    </source>
</evidence>
<evidence type="ECO:0000259" key="2">
    <source>
        <dbReference type="Pfam" id="PF00535"/>
    </source>
</evidence>
<feature type="domain" description="Glycosyltransferase 2-like" evidence="2">
    <location>
        <begin position="44"/>
        <end position="147"/>
    </location>
</feature>
<evidence type="ECO:0000313" key="3">
    <source>
        <dbReference type="EMBL" id="MBO3274584.1"/>
    </source>
</evidence>
<dbReference type="RefSeq" id="WP_208312389.1">
    <property type="nucleotide sequence ID" value="NZ_JAELYA010000001.1"/>
</dbReference>
<keyword evidence="1" id="KW-0472">Membrane</keyword>
<organism evidence="3 4">
    <name type="scientific">Pseudomonas schmalbachii</name>
    <dbReference type="NCBI Taxonomy" id="2816993"/>
    <lineage>
        <taxon>Bacteria</taxon>
        <taxon>Pseudomonadati</taxon>
        <taxon>Pseudomonadota</taxon>
        <taxon>Gammaproteobacteria</taxon>
        <taxon>Pseudomonadales</taxon>
        <taxon>Pseudomonadaceae</taxon>
        <taxon>Pseudomonas</taxon>
    </lineage>
</organism>
<sequence>MLVDSGRVGTASLVMTFHAEGVLAQWSLYGFERMRLQAEQQGISVQLVAVLDNVDSQTRRIVEDHPVVRVCDRILVTAHGDPGLARNAGIAAASGHYVGILDGDDYCSANWISAAVGVLRENPQVVVHTDYLVVFGATWGLGRQSNQLAGEGDRESCFKFHLWVSTVFASRDFFLRCPYRATRMAASGFGYEDWDWSLAVLAEGALHVTVPTTALFYRQKDDGSRQQAAESQQVVVAPGPFFSAEFWMQRGQYEHRD</sequence>
<accession>A0ABS3TLP3</accession>
<dbReference type="Proteomes" id="UP000669060">
    <property type="component" value="Unassembled WGS sequence"/>
</dbReference>
<evidence type="ECO:0000313" key="4">
    <source>
        <dbReference type="Proteomes" id="UP000669060"/>
    </source>
</evidence>
<dbReference type="Pfam" id="PF00535">
    <property type="entry name" value="Glycos_transf_2"/>
    <property type="match status" value="1"/>
</dbReference>
<dbReference type="EMBL" id="JAELYA010000001">
    <property type="protein sequence ID" value="MBO3274584.1"/>
    <property type="molecule type" value="Genomic_DNA"/>
</dbReference>
<proteinExistence type="predicted"/>
<dbReference type="SUPFAM" id="SSF53448">
    <property type="entry name" value="Nucleotide-diphospho-sugar transferases"/>
    <property type="match status" value="1"/>
</dbReference>
<keyword evidence="1" id="KW-0997">Cell inner membrane</keyword>
<dbReference type="PANTHER" id="PTHR43685">
    <property type="entry name" value="GLYCOSYLTRANSFERASE"/>
    <property type="match status" value="1"/>
</dbReference>
<dbReference type="CDD" id="cd00761">
    <property type="entry name" value="Glyco_tranf_GTA_type"/>
    <property type="match status" value="1"/>
</dbReference>
<gene>
    <name evidence="3" type="ORF">JFY56_05075</name>
</gene>
<keyword evidence="4" id="KW-1185">Reference proteome</keyword>
<dbReference type="PANTHER" id="PTHR43685:SF2">
    <property type="entry name" value="GLYCOSYLTRANSFERASE 2-LIKE DOMAIN-CONTAINING PROTEIN"/>
    <property type="match status" value="1"/>
</dbReference>
<comment type="caution">
    <text evidence="3">The sequence shown here is derived from an EMBL/GenBank/DDBJ whole genome shotgun (WGS) entry which is preliminary data.</text>
</comment>
<dbReference type="Gene3D" id="3.90.550.10">
    <property type="entry name" value="Spore Coat Polysaccharide Biosynthesis Protein SpsA, Chain A"/>
    <property type="match status" value="1"/>
</dbReference>
<dbReference type="InterPro" id="IPR050834">
    <property type="entry name" value="Glycosyltransf_2"/>
</dbReference>
<dbReference type="InterPro" id="IPR001173">
    <property type="entry name" value="Glyco_trans_2-like"/>
</dbReference>
<reference evidence="3 4" key="1">
    <citation type="submission" date="2020-12" db="EMBL/GenBank/DDBJ databases">
        <title>Pseudomonas schmalbachii sp. nov. isolated from millipede gut.</title>
        <authorList>
            <person name="Shelomi M."/>
        </authorList>
    </citation>
    <scope>NUCLEOTIDE SEQUENCE [LARGE SCALE GENOMIC DNA]</scope>
    <source>
        <strain evidence="3 4">Milli4</strain>
    </source>
</reference>
<protein>
    <submittedName>
        <fullName evidence="3">Glycosyltransferase family 2 protein</fullName>
    </submittedName>
</protein>
<name>A0ABS3TLP3_9PSED</name>
<dbReference type="InterPro" id="IPR029044">
    <property type="entry name" value="Nucleotide-diphossugar_trans"/>
</dbReference>
<keyword evidence="1" id="KW-1003">Cell membrane</keyword>